<dbReference type="InterPro" id="IPR010496">
    <property type="entry name" value="AL/BT2_dom"/>
</dbReference>
<dbReference type="RefSeq" id="WP_349243678.1">
    <property type="nucleotide sequence ID" value="NZ_JASCXX010000004.1"/>
</dbReference>
<evidence type="ECO:0000259" key="1">
    <source>
        <dbReference type="Pfam" id="PF06439"/>
    </source>
</evidence>
<protein>
    <submittedName>
        <fullName evidence="2">DUF1080 domain-containing protein</fullName>
    </submittedName>
</protein>
<evidence type="ECO:0000313" key="3">
    <source>
        <dbReference type="Proteomes" id="UP001431776"/>
    </source>
</evidence>
<reference evidence="2" key="1">
    <citation type="submission" date="2023-05" db="EMBL/GenBank/DDBJ databases">
        <title>Anaerotaeda fermentans gen. nov., sp. nov., a novel anaerobic planctomycete of the new family within the order Sedimentisphaerales isolated from Taman Peninsula, Russia.</title>
        <authorList>
            <person name="Khomyakova M.A."/>
            <person name="Merkel A.Y."/>
            <person name="Slobodkin A.I."/>
        </authorList>
    </citation>
    <scope>NUCLEOTIDE SEQUENCE</scope>
    <source>
        <strain evidence="2">M17dextr</strain>
    </source>
</reference>
<evidence type="ECO:0000313" key="2">
    <source>
        <dbReference type="EMBL" id="MDI6448270.1"/>
    </source>
</evidence>
<dbReference type="AlphaFoldDB" id="A0AAW6TUG5"/>
<dbReference type="Proteomes" id="UP001431776">
    <property type="component" value="Unassembled WGS sequence"/>
</dbReference>
<dbReference type="EMBL" id="JASCXX010000004">
    <property type="protein sequence ID" value="MDI6448270.1"/>
    <property type="molecule type" value="Genomic_DNA"/>
</dbReference>
<dbReference type="GO" id="GO:0016787">
    <property type="term" value="F:hydrolase activity"/>
    <property type="evidence" value="ECO:0007669"/>
    <property type="project" value="InterPro"/>
</dbReference>
<feature type="domain" description="3-keto-alpha-glucoside-1,2-lyase/3-keto-2-hydroxy-glucal hydratase" evidence="1">
    <location>
        <begin position="43"/>
        <end position="269"/>
    </location>
</feature>
<proteinExistence type="predicted"/>
<name>A0AAW6TUG5_9BACT</name>
<sequence>MTAKQDRTPAQQNLLRTLAVVLVGVICSTGCASQAGKSAEGRWISLFNGKDLKGWHPKITGYDLDDNFGNTFRVEDGLLKVRYDQYEKFDGKFGHLFYETPFSHYRMRVEYRFVGEQTPGGPGWAFRNSGIMFHCQPPKSMRKDQDFPVSIEAQMLGGNGTDKRSTANLCTPGTHIVMNDRLITQHCINSKSETYHGDQWVTMEIEVHGNEKIRHLVNGEVVLEYERPQLDDGDADARKLIKDGNTTLGAGYVALQAESHPLEFRKVELMPLEK</sequence>
<comment type="caution">
    <text evidence="2">The sequence shown here is derived from an EMBL/GenBank/DDBJ whole genome shotgun (WGS) entry which is preliminary data.</text>
</comment>
<keyword evidence="3" id="KW-1185">Reference proteome</keyword>
<dbReference type="Gene3D" id="2.60.120.560">
    <property type="entry name" value="Exo-inulinase, domain 1"/>
    <property type="match status" value="1"/>
</dbReference>
<gene>
    <name evidence="2" type="ORF">QJ522_04380</name>
</gene>
<organism evidence="2 3">
    <name type="scientific">Anaerobaca lacustris</name>
    <dbReference type="NCBI Taxonomy" id="3044600"/>
    <lineage>
        <taxon>Bacteria</taxon>
        <taxon>Pseudomonadati</taxon>
        <taxon>Planctomycetota</taxon>
        <taxon>Phycisphaerae</taxon>
        <taxon>Sedimentisphaerales</taxon>
        <taxon>Anaerobacaceae</taxon>
        <taxon>Anaerobaca</taxon>
    </lineage>
</organism>
<dbReference type="Pfam" id="PF06439">
    <property type="entry name" value="3keto-disac_hyd"/>
    <property type="match status" value="1"/>
</dbReference>
<accession>A0AAW6TUG5</accession>